<organism evidence="1 2">
    <name type="scientific">Brassica cretica</name>
    <name type="common">Mustard</name>
    <dbReference type="NCBI Taxonomy" id="69181"/>
    <lineage>
        <taxon>Eukaryota</taxon>
        <taxon>Viridiplantae</taxon>
        <taxon>Streptophyta</taxon>
        <taxon>Embryophyta</taxon>
        <taxon>Tracheophyta</taxon>
        <taxon>Spermatophyta</taxon>
        <taxon>Magnoliopsida</taxon>
        <taxon>eudicotyledons</taxon>
        <taxon>Gunneridae</taxon>
        <taxon>Pentapetalae</taxon>
        <taxon>rosids</taxon>
        <taxon>malvids</taxon>
        <taxon>Brassicales</taxon>
        <taxon>Brassicaceae</taxon>
        <taxon>Brassiceae</taxon>
        <taxon>Brassica</taxon>
    </lineage>
</organism>
<keyword evidence="2" id="KW-1185">Reference proteome</keyword>
<protein>
    <submittedName>
        <fullName evidence="1">Uncharacterized protein</fullName>
    </submittedName>
</protein>
<dbReference type="EMBL" id="QGKV02000759">
    <property type="protein sequence ID" value="KAF3565722.1"/>
    <property type="molecule type" value="Genomic_DNA"/>
</dbReference>
<sequence length="287" mass="32576">MRENGHVSSVESKTEWDRKSRVNRVEIIFFVSVLSFSLLGDFTRAQRSPPISTDPSLHGVISADFYPPLTPHRSVLSWSLSRQRSLRSRNHSHRLRSLVVSQLTAISPPISTDHSKKVDKADELDGGGDNKTVVWLEDVRALVGIQMRENGHVSSVESKTEWDRESRVNRVEIIFFVSVLSFSLLGDFTRAQRSPPISTDPSLHGVISADFYPPLTPHRSVLSWSLSRQRSLRSRNHSHRLRSLVVSQLTAISPPISTDHSVHRSLRRIDYKPDISHSSVLRYMFTI</sequence>
<name>A0ABQ7D025_BRACR</name>
<reference evidence="1 2" key="1">
    <citation type="journal article" date="2020" name="BMC Genomics">
        <title>Intraspecific diversification of the crop wild relative Brassica cretica Lam. using demographic model selection.</title>
        <authorList>
            <person name="Kioukis A."/>
            <person name="Michalopoulou V.A."/>
            <person name="Briers L."/>
            <person name="Pirintsos S."/>
            <person name="Studholme D.J."/>
            <person name="Pavlidis P."/>
            <person name="Sarris P.F."/>
        </authorList>
    </citation>
    <scope>NUCLEOTIDE SEQUENCE [LARGE SCALE GENOMIC DNA]</scope>
    <source>
        <strain evidence="2">cv. PFS-1207/04</strain>
    </source>
</reference>
<comment type="caution">
    <text evidence="1">The sequence shown here is derived from an EMBL/GenBank/DDBJ whole genome shotgun (WGS) entry which is preliminary data.</text>
</comment>
<proteinExistence type="predicted"/>
<dbReference type="Proteomes" id="UP000266723">
    <property type="component" value="Unassembled WGS sequence"/>
</dbReference>
<gene>
    <name evidence="1" type="ORF">DY000_02018790</name>
</gene>
<evidence type="ECO:0000313" key="1">
    <source>
        <dbReference type="EMBL" id="KAF3565722.1"/>
    </source>
</evidence>
<accession>A0ABQ7D025</accession>
<evidence type="ECO:0000313" key="2">
    <source>
        <dbReference type="Proteomes" id="UP000266723"/>
    </source>
</evidence>